<dbReference type="Gene3D" id="3.50.30.30">
    <property type="match status" value="1"/>
</dbReference>
<dbReference type="Gene3D" id="3.30.70.80">
    <property type="entry name" value="Peptidase S8 propeptide/proteinase inhibitor I9"/>
    <property type="match status" value="1"/>
</dbReference>
<feature type="domain" description="Inhibitor I9" evidence="13">
    <location>
        <begin position="32"/>
        <end position="119"/>
    </location>
</feature>
<feature type="signal peptide" evidence="11">
    <location>
        <begin position="1"/>
        <end position="28"/>
    </location>
</feature>
<dbReference type="InterPro" id="IPR023828">
    <property type="entry name" value="Peptidase_S8_Ser-AS"/>
</dbReference>
<evidence type="ECO:0000256" key="6">
    <source>
        <dbReference type="ARBA" id="ARBA00022801"/>
    </source>
</evidence>
<evidence type="ECO:0000313" key="15">
    <source>
        <dbReference type="EMBL" id="KAK9112747.1"/>
    </source>
</evidence>
<feature type="domain" description="Subtilisin-like protease fibronectin type-III" evidence="14">
    <location>
        <begin position="654"/>
        <end position="758"/>
    </location>
</feature>
<dbReference type="Gene3D" id="3.40.50.200">
    <property type="entry name" value="Peptidase S8/S53 domain"/>
    <property type="match status" value="1"/>
</dbReference>
<name>A0AAP0NMA1_9MAGN</name>
<evidence type="ECO:0000259" key="14">
    <source>
        <dbReference type="Pfam" id="PF17766"/>
    </source>
</evidence>
<dbReference type="FunFam" id="3.30.70.80:FF:000003">
    <property type="entry name" value="Subtilisin-like protease SBT1.9"/>
    <property type="match status" value="1"/>
</dbReference>
<evidence type="ECO:0000259" key="13">
    <source>
        <dbReference type="Pfam" id="PF05922"/>
    </source>
</evidence>
<keyword evidence="3" id="KW-0964">Secreted</keyword>
<feature type="chain" id="PRO_5042980766" description="Subtilisin-like protease SBT1.9" evidence="11">
    <location>
        <begin position="29"/>
        <end position="766"/>
    </location>
</feature>
<dbReference type="CDD" id="cd04852">
    <property type="entry name" value="Peptidases_S8_3"/>
    <property type="match status" value="1"/>
</dbReference>
<accession>A0AAP0NMA1</accession>
<dbReference type="PROSITE" id="PS51892">
    <property type="entry name" value="SUBTILASE"/>
    <property type="match status" value="1"/>
</dbReference>
<dbReference type="InterPro" id="IPR036852">
    <property type="entry name" value="Peptidase_S8/S53_dom_sf"/>
</dbReference>
<reference evidence="15 16" key="1">
    <citation type="submission" date="2024-01" db="EMBL/GenBank/DDBJ databases">
        <title>Genome assemblies of Stephania.</title>
        <authorList>
            <person name="Yang L."/>
        </authorList>
    </citation>
    <scope>NUCLEOTIDE SEQUENCE [LARGE SCALE GENOMIC DNA]</scope>
    <source>
        <strain evidence="15">JXDWG</strain>
        <tissue evidence="15">Leaf</tissue>
    </source>
</reference>
<feature type="active site" description="Charge relay system" evidence="9 10">
    <location>
        <position position="224"/>
    </location>
</feature>
<comment type="subcellular location">
    <subcellularLocation>
        <location evidence="1">Secreted</location>
    </subcellularLocation>
</comment>
<feature type="active site" description="Charge relay system" evidence="9 10">
    <location>
        <position position="153"/>
    </location>
</feature>
<keyword evidence="5 11" id="KW-0732">Signal</keyword>
<dbReference type="CDD" id="cd02120">
    <property type="entry name" value="PA_subtilisin_like"/>
    <property type="match status" value="1"/>
</dbReference>
<dbReference type="Gene3D" id="2.60.40.2310">
    <property type="match status" value="1"/>
</dbReference>
<evidence type="ECO:0000256" key="11">
    <source>
        <dbReference type="SAM" id="SignalP"/>
    </source>
</evidence>
<dbReference type="GO" id="GO:0005576">
    <property type="term" value="C:extracellular region"/>
    <property type="evidence" value="ECO:0007669"/>
    <property type="project" value="UniProtKB-SubCell"/>
</dbReference>
<dbReference type="InterPro" id="IPR045051">
    <property type="entry name" value="SBT"/>
</dbReference>
<dbReference type="InterPro" id="IPR041469">
    <property type="entry name" value="Subtilisin-like_FN3"/>
</dbReference>
<dbReference type="PROSITE" id="PS51257">
    <property type="entry name" value="PROKAR_LIPOPROTEIN"/>
    <property type="match status" value="1"/>
</dbReference>
<comment type="caution">
    <text evidence="15">The sequence shown here is derived from an EMBL/GenBank/DDBJ whole genome shotgun (WGS) entry which is preliminary data.</text>
</comment>
<dbReference type="Proteomes" id="UP001419268">
    <property type="component" value="Unassembled WGS sequence"/>
</dbReference>
<dbReference type="PANTHER" id="PTHR10795">
    <property type="entry name" value="PROPROTEIN CONVERTASE SUBTILISIN/KEXIN"/>
    <property type="match status" value="1"/>
</dbReference>
<sequence>MGSMRTYSSSSALLSCLIAILQLNFMLAQLETHIIHMDLSAMPKAFSSHHSWYAATVSNSIGRGEQVSDTSTSSTSSGHLYSYSHAANGFSARLSPDELKAIQNSPGFVSSFRDVHVTIDTTHTPEFLHLNSIPQGAWAKSNYGEGMIIGVVDTGIWPESDSFKDDGMPPIPSRWKGKCVKGTSFDSSMCNRKLIGARYFNKGILSNTLNLTISMNSARDIEGHGTHTSSIAAGNYVRNASYFGYGEGTARGMAPQAHVAIYKAIWDNDAFTSDVLAAIDQAIEDGVDVISLSLGLGRFTLDEDPIAIASFAAMEKGVFFATSAGNKGASYGSLDKGIPWLLAVGASSMDRELNGIATLDNGDQVIGLSMYPGSSSLEQLPLVFRNQCYFHELHNVRDKIVICKDIDTVLDVQIDRVGNASAAGGIFITNRTYLELYLQLPSYPAIFVTPKDGELMLNYVNSSSNPRATLEFKKTRIGTKPAPLVAAYSSRGPSHSCASVLKPDVMAPGTLILASWTQAIPVVSIKSRPLFSKFNIISGTSMACPHAAGLAALLKSVHPNWSPAAIRSAMMTTADYIDNTNNPIKDRGSRYNVATPLAMGSGQINPNKALDPGLVYDANAEDYVKLLCAMRFTKKQIQIITRSSIWNCSNPSGDLNYPSFIAYFNANHSSPNARVVQEFQRTVTNVGNARSTYKATITPIDGFQVTVVPETLAFKEKYQKLSYKLFIEGPRMMKLVVAHGSLTWKDVGGNYVVRSPIVATRLSLVD</sequence>
<evidence type="ECO:0000256" key="8">
    <source>
        <dbReference type="ARBA" id="ARBA00023180"/>
    </source>
</evidence>
<dbReference type="InterPro" id="IPR037045">
    <property type="entry name" value="S8pro/Inhibitor_I9_sf"/>
</dbReference>
<feature type="active site" description="Charge relay system" evidence="9 10">
    <location>
        <position position="541"/>
    </location>
</feature>
<keyword evidence="6 10" id="KW-0378">Hydrolase</keyword>
<evidence type="ECO:0000256" key="1">
    <source>
        <dbReference type="ARBA" id="ARBA00004613"/>
    </source>
</evidence>
<dbReference type="InterPro" id="IPR034197">
    <property type="entry name" value="Peptidases_S8_3"/>
</dbReference>
<dbReference type="AlphaFoldDB" id="A0AAP0NMA1"/>
<evidence type="ECO:0000256" key="5">
    <source>
        <dbReference type="ARBA" id="ARBA00022729"/>
    </source>
</evidence>
<keyword evidence="7 10" id="KW-0720">Serine protease</keyword>
<dbReference type="InterPro" id="IPR000209">
    <property type="entry name" value="Peptidase_S8/S53_dom"/>
</dbReference>
<evidence type="ECO:0000313" key="16">
    <source>
        <dbReference type="Proteomes" id="UP001419268"/>
    </source>
</evidence>
<evidence type="ECO:0000256" key="3">
    <source>
        <dbReference type="ARBA" id="ARBA00022525"/>
    </source>
</evidence>
<evidence type="ECO:0000256" key="2">
    <source>
        <dbReference type="ARBA" id="ARBA00011073"/>
    </source>
</evidence>
<evidence type="ECO:0008006" key="17">
    <source>
        <dbReference type="Google" id="ProtNLM"/>
    </source>
</evidence>
<dbReference type="Pfam" id="PF17766">
    <property type="entry name" value="fn3_6"/>
    <property type="match status" value="1"/>
</dbReference>
<evidence type="ECO:0000259" key="12">
    <source>
        <dbReference type="Pfam" id="PF00082"/>
    </source>
</evidence>
<evidence type="ECO:0000256" key="7">
    <source>
        <dbReference type="ARBA" id="ARBA00022825"/>
    </source>
</evidence>
<dbReference type="PRINTS" id="PR00723">
    <property type="entry name" value="SUBTILISIN"/>
</dbReference>
<keyword evidence="16" id="KW-1185">Reference proteome</keyword>
<dbReference type="GO" id="GO:0006508">
    <property type="term" value="P:proteolysis"/>
    <property type="evidence" value="ECO:0007669"/>
    <property type="project" value="UniProtKB-KW"/>
</dbReference>
<dbReference type="PROSITE" id="PS00138">
    <property type="entry name" value="SUBTILASE_SER"/>
    <property type="match status" value="1"/>
</dbReference>
<dbReference type="Pfam" id="PF05922">
    <property type="entry name" value="Inhibitor_I9"/>
    <property type="match status" value="1"/>
</dbReference>
<comment type="similarity">
    <text evidence="2 10">Belongs to the peptidase S8 family.</text>
</comment>
<keyword evidence="4 10" id="KW-0645">Protease</keyword>
<feature type="domain" description="Peptidase S8/S53" evidence="12">
    <location>
        <begin position="144"/>
        <end position="578"/>
    </location>
</feature>
<protein>
    <recommendedName>
        <fullName evidence="17">Subtilisin-like protease SBT1.9</fullName>
    </recommendedName>
</protein>
<evidence type="ECO:0000256" key="4">
    <source>
        <dbReference type="ARBA" id="ARBA00022670"/>
    </source>
</evidence>
<dbReference type="InterPro" id="IPR015500">
    <property type="entry name" value="Peptidase_S8_subtilisin-rel"/>
</dbReference>
<dbReference type="EMBL" id="JBBNAG010000008">
    <property type="protein sequence ID" value="KAK9112747.1"/>
    <property type="molecule type" value="Genomic_DNA"/>
</dbReference>
<evidence type="ECO:0000256" key="10">
    <source>
        <dbReference type="PROSITE-ProRule" id="PRU01240"/>
    </source>
</evidence>
<evidence type="ECO:0000256" key="9">
    <source>
        <dbReference type="PIRSR" id="PIRSR615500-1"/>
    </source>
</evidence>
<dbReference type="Pfam" id="PF00082">
    <property type="entry name" value="Peptidase_S8"/>
    <property type="match status" value="1"/>
</dbReference>
<keyword evidence="8" id="KW-0325">Glycoprotein</keyword>
<dbReference type="FunFam" id="3.40.50.200:FF:000006">
    <property type="entry name" value="Subtilisin-like protease SBT1.5"/>
    <property type="match status" value="1"/>
</dbReference>
<proteinExistence type="inferred from homology"/>
<dbReference type="GO" id="GO:0004252">
    <property type="term" value="F:serine-type endopeptidase activity"/>
    <property type="evidence" value="ECO:0007669"/>
    <property type="project" value="UniProtKB-UniRule"/>
</dbReference>
<dbReference type="InterPro" id="IPR010259">
    <property type="entry name" value="S8pro/Inhibitor_I9"/>
</dbReference>
<dbReference type="SUPFAM" id="SSF52743">
    <property type="entry name" value="Subtilisin-like"/>
    <property type="match status" value="1"/>
</dbReference>
<organism evidence="15 16">
    <name type="scientific">Stephania cephalantha</name>
    <dbReference type="NCBI Taxonomy" id="152367"/>
    <lineage>
        <taxon>Eukaryota</taxon>
        <taxon>Viridiplantae</taxon>
        <taxon>Streptophyta</taxon>
        <taxon>Embryophyta</taxon>
        <taxon>Tracheophyta</taxon>
        <taxon>Spermatophyta</taxon>
        <taxon>Magnoliopsida</taxon>
        <taxon>Ranunculales</taxon>
        <taxon>Menispermaceae</taxon>
        <taxon>Menispermoideae</taxon>
        <taxon>Cissampelideae</taxon>
        <taxon>Stephania</taxon>
    </lineage>
</organism>
<gene>
    <name evidence="15" type="ORF">Scep_020266</name>
</gene>